<keyword evidence="4" id="KW-1185">Reference proteome</keyword>
<evidence type="ECO:0000313" key="1">
    <source>
        <dbReference type="EMBL" id="GJD54141.1"/>
    </source>
</evidence>
<organism evidence="2 3">
    <name type="scientific">Methylobacterium dankookense</name>
    <dbReference type="NCBI Taxonomy" id="560405"/>
    <lineage>
        <taxon>Bacteria</taxon>
        <taxon>Pseudomonadati</taxon>
        <taxon>Pseudomonadota</taxon>
        <taxon>Alphaproteobacteria</taxon>
        <taxon>Hyphomicrobiales</taxon>
        <taxon>Methylobacteriaceae</taxon>
        <taxon>Methylobacterium</taxon>
    </lineage>
</organism>
<dbReference type="RefSeq" id="WP_280525248.1">
    <property type="nucleotide sequence ID" value="NZ_BPQI01000001.1"/>
</dbReference>
<dbReference type="Proteomes" id="UP000401717">
    <property type="component" value="Unassembled WGS sequence"/>
</dbReference>
<evidence type="ECO:0000313" key="3">
    <source>
        <dbReference type="Proteomes" id="UP000401717"/>
    </source>
</evidence>
<sequence>MHALIAQLLAMTAAVIAGVLVAERIETPVRSLASRISEGRGRRR</sequence>
<accession>A0A564FTX6</accession>
<reference evidence="1" key="3">
    <citation type="submission" date="2021-08" db="EMBL/GenBank/DDBJ databases">
        <authorList>
            <person name="Tani A."/>
            <person name="Ola A."/>
            <person name="Ogura Y."/>
            <person name="Katsura K."/>
            <person name="Hayashi T."/>
        </authorList>
    </citation>
    <scope>NUCLEOTIDE SEQUENCE</scope>
    <source>
        <strain evidence="1">DSM 22415</strain>
    </source>
</reference>
<evidence type="ECO:0000313" key="2">
    <source>
        <dbReference type="EMBL" id="VUF11130.1"/>
    </source>
</evidence>
<name>A0A564FTX6_9HYPH</name>
<proteinExistence type="predicted"/>
<dbReference type="AlphaFoldDB" id="A0A564FTX6"/>
<dbReference type="EMBL" id="CABFVH010000003">
    <property type="protein sequence ID" value="VUF11130.1"/>
    <property type="molecule type" value="Genomic_DNA"/>
</dbReference>
<evidence type="ECO:0000313" key="4">
    <source>
        <dbReference type="Proteomes" id="UP001055303"/>
    </source>
</evidence>
<reference evidence="1" key="2">
    <citation type="journal article" date="2021" name="Front. Microbiol.">
        <title>Comprehensive Comparative Genomics and Phenotyping of Methylobacterium Species.</title>
        <authorList>
            <person name="Alessa O."/>
            <person name="Ogura Y."/>
            <person name="Fujitani Y."/>
            <person name="Takami H."/>
            <person name="Hayashi T."/>
            <person name="Sahin N."/>
            <person name="Tani A."/>
        </authorList>
    </citation>
    <scope>NUCLEOTIDE SEQUENCE</scope>
    <source>
        <strain evidence="1">DSM 22415</strain>
    </source>
</reference>
<dbReference type="Proteomes" id="UP001055303">
    <property type="component" value="Unassembled WGS sequence"/>
</dbReference>
<gene>
    <name evidence="1" type="ORF">IFDJLNFL_0008</name>
    <name evidence="2" type="ORF">MTDSW087_00803</name>
</gene>
<protein>
    <submittedName>
        <fullName evidence="2">Uncharacterized protein</fullName>
    </submittedName>
</protein>
<reference evidence="2 3" key="1">
    <citation type="submission" date="2019-06" db="EMBL/GenBank/DDBJ databases">
        <authorList>
            <person name="Rodrigo-Torres L."/>
            <person name="Arahal R. D."/>
            <person name="Lucena T."/>
        </authorList>
    </citation>
    <scope>NUCLEOTIDE SEQUENCE [LARGE SCALE GENOMIC DNA]</scope>
    <source>
        <strain evidence="2 3">SW08-7</strain>
    </source>
</reference>
<dbReference type="EMBL" id="BPQI01000001">
    <property type="protein sequence ID" value="GJD54141.1"/>
    <property type="molecule type" value="Genomic_DNA"/>
</dbReference>